<dbReference type="RefSeq" id="XP_010269019.1">
    <property type="nucleotide sequence ID" value="XM_010270717.2"/>
</dbReference>
<dbReference type="RefSeq" id="XP_010269021.1">
    <property type="nucleotide sequence ID" value="XM_010270719.2"/>
</dbReference>
<evidence type="ECO:0000256" key="4">
    <source>
        <dbReference type="ARBA" id="ARBA00022833"/>
    </source>
</evidence>
<dbReference type="SMART" id="SM00575">
    <property type="entry name" value="ZnF_PMZ"/>
    <property type="match status" value="1"/>
</dbReference>
<accession>A0A1U8AMG6</accession>
<dbReference type="AlphaFoldDB" id="A0A1U8AMG6"/>
<evidence type="ECO:0000313" key="9">
    <source>
        <dbReference type="RefSeq" id="XP_010269017.1"/>
    </source>
</evidence>
<dbReference type="RefSeq" id="XP_010269017.1">
    <property type="nucleotide sequence ID" value="XM_010270715.2"/>
</dbReference>
<dbReference type="eggNOG" id="ENOG502QSMI">
    <property type="taxonomic scope" value="Eukaryota"/>
</dbReference>
<feature type="domain" description="SWIM-type" evidence="7">
    <location>
        <begin position="594"/>
        <end position="630"/>
    </location>
</feature>
<evidence type="ECO:0000256" key="1">
    <source>
        <dbReference type="ARBA" id="ARBA00005889"/>
    </source>
</evidence>
<comment type="similarity">
    <text evidence="1 6">Belongs to the FHY3/FAR1 family.</text>
</comment>
<dbReference type="InterPro" id="IPR018289">
    <property type="entry name" value="MULE_transposase_dom"/>
</dbReference>
<dbReference type="InterPro" id="IPR004330">
    <property type="entry name" value="FAR1_DNA_bnd_dom"/>
</dbReference>
<dbReference type="PROSITE" id="PS50966">
    <property type="entry name" value="ZF_SWIM"/>
    <property type="match status" value="1"/>
</dbReference>
<evidence type="ECO:0000313" key="8">
    <source>
        <dbReference type="Proteomes" id="UP000189703"/>
    </source>
</evidence>
<dbReference type="GeneID" id="104605812"/>
<sequence length="727" mass="84372">MSGGENINLNSRTEEGTEKECRSACGLDSCNVSQQNAPVEEVGQKDPEVGMMFQTWNDAYDFYGEYAKNVGFSVRIQGGHKLKSGVYKDRIFVCSFEGHRAFDKRRVHVKYRRDNRRTGCKAQLTIALQANGKYHVTKFEGTHNHMVLNPRISQLLKSNGKTALAHSTQADSNSSSTLPKSTLILPKPTLILPKTSFSVMDKQVRELQNLGASHAAYNNCLYAKRKRDMEKEGEQVREHRDLGVVHDDYDNYLKEKRKREMEKGGAGAILKYFEKLQEENRLSFHSIQLDAMDQITNIFWADARMVADYNYFGDVISFDTSFRTNDEERLFATFVGVNNHKQIVVFGAALLYDETVESFKWVFQSFLRAMSGKQPITILTDKDAAITHAIEHVFPKTSHRFCIWHIYQNAANHLQIIFATSSFQEDFRRCIYEYEEEGEFLRAWNDMLIKYDLKENVWLQELFEVKEKWALAYGRNHFCADIVSTQRSGSMNMSLKGYLKSTLDLFQIFNHFERVVADYRLKELEMDVKMSQSTPHLPFPIQMLRQAASIYTPTIYRVFEKEYSESLDCVIQNKFEVGTKIEYIVKYCNGLHKYVVAFDPSNITVVCSCKKFEFSGIICSHSLYVLLERQVKQLPSQYILKRWTRNAKDGAVTDYRGCTIELEPNVRFSMMFRELQRVSRETSARAAEDKRSFLFLLDVYKHARQRIEEILKSRSSVDFGLDFSFFY</sequence>
<gene>
    <name evidence="9 10 11 12 13" type="primary">LOC104605812</name>
</gene>
<comment type="subcellular location">
    <subcellularLocation>
        <location evidence="6">Nucleus</location>
    </subcellularLocation>
</comment>
<evidence type="ECO:0000313" key="13">
    <source>
        <dbReference type="RefSeq" id="XP_019054735.1"/>
    </source>
</evidence>
<keyword evidence="3 5" id="KW-0863">Zinc-finger</keyword>
<dbReference type="STRING" id="4432.A0A1U8AMG6"/>
<keyword evidence="4 6" id="KW-0862">Zinc</keyword>
<evidence type="ECO:0000313" key="12">
    <source>
        <dbReference type="RefSeq" id="XP_010269021.1"/>
    </source>
</evidence>
<dbReference type="GO" id="GO:0006355">
    <property type="term" value="P:regulation of DNA-templated transcription"/>
    <property type="evidence" value="ECO:0007669"/>
    <property type="project" value="UniProtKB-UniRule"/>
</dbReference>
<dbReference type="OrthoDB" id="1894539at2759"/>
<dbReference type="Pfam" id="PF03101">
    <property type="entry name" value="FAR1"/>
    <property type="match status" value="1"/>
</dbReference>
<dbReference type="PANTHER" id="PTHR31669">
    <property type="entry name" value="PROTEIN FAR1-RELATED SEQUENCE 10-RELATED"/>
    <property type="match status" value="1"/>
</dbReference>
<dbReference type="PANTHER" id="PTHR31669:SF281">
    <property type="entry name" value="PROTEIN FAR1-RELATED SEQUENCE"/>
    <property type="match status" value="1"/>
</dbReference>
<evidence type="ECO:0000313" key="11">
    <source>
        <dbReference type="RefSeq" id="XP_010269020.1"/>
    </source>
</evidence>
<reference evidence="9 10" key="1">
    <citation type="submission" date="2025-04" db="UniProtKB">
        <authorList>
            <consortium name="RefSeq"/>
        </authorList>
    </citation>
    <scope>IDENTIFICATION</scope>
</reference>
<dbReference type="OMA" id="SKRFECM"/>
<dbReference type="InterPro" id="IPR006564">
    <property type="entry name" value="Znf_PMZ"/>
</dbReference>
<keyword evidence="6" id="KW-0539">Nucleus</keyword>
<evidence type="ECO:0000256" key="2">
    <source>
        <dbReference type="ARBA" id="ARBA00022723"/>
    </source>
</evidence>
<evidence type="ECO:0000256" key="6">
    <source>
        <dbReference type="RuleBase" id="RU367018"/>
    </source>
</evidence>
<dbReference type="GO" id="GO:0005634">
    <property type="term" value="C:nucleus"/>
    <property type="evidence" value="ECO:0007669"/>
    <property type="project" value="UniProtKB-SubCell"/>
</dbReference>
<protein>
    <recommendedName>
        <fullName evidence="6">Protein FAR1-RELATED SEQUENCE</fullName>
    </recommendedName>
</protein>
<dbReference type="RefSeq" id="XP_010269020.1">
    <property type="nucleotide sequence ID" value="XM_010270718.2"/>
</dbReference>
<dbReference type="Proteomes" id="UP000189703">
    <property type="component" value="Unplaced"/>
</dbReference>
<evidence type="ECO:0000259" key="7">
    <source>
        <dbReference type="PROSITE" id="PS50966"/>
    </source>
</evidence>
<dbReference type="Pfam" id="PF10551">
    <property type="entry name" value="MULE"/>
    <property type="match status" value="1"/>
</dbReference>
<organism evidence="8 11">
    <name type="scientific">Nelumbo nucifera</name>
    <name type="common">Sacred lotus</name>
    <dbReference type="NCBI Taxonomy" id="4432"/>
    <lineage>
        <taxon>Eukaryota</taxon>
        <taxon>Viridiplantae</taxon>
        <taxon>Streptophyta</taxon>
        <taxon>Embryophyta</taxon>
        <taxon>Tracheophyta</taxon>
        <taxon>Spermatophyta</taxon>
        <taxon>Magnoliopsida</taxon>
        <taxon>Proteales</taxon>
        <taxon>Nelumbonaceae</taxon>
        <taxon>Nelumbo</taxon>
    </lineage>
</organism>
<dbReference type="Pfam" id="PF04434">
    <property type="entry name" value="SWIM"/>
    <property type="match status" value="1"/>
</dbReference>
<dbReference type="KEGG" id="nnu:104605812"/>
<dbReference type="InterPro" id="IPR031052">
    <property type="entry name" value="FHY3/FAR1"/>
</dbReference>
<evidence type="ECO:0000313" key="10">
    <source>
        <dbReference type="RefSeq" id="XP_010269019.1"/>
    </source>
</evidence>
<keyword evidence="8" id="KW-1185">Reference proteome</keyword>
<evidence type="ECO:0000256" key="3">
    <source>
        <dbReference type="ARBA" id="ARBA00022771"/>
    </source>
</evidence>
<evidence type="ECO:0000256" key="5">
    <source>
        <dbReference type="PROSITE-ProRule" id="PRU00325"/>
    </source>
</evidence>
<keyword evidence="2 6" id="KW-0479">Metal-binding</keyword>
<dbReference type="GO" id="GO:0008270">
    <property type="term" value="F:zinc ion binding"/>
    <property type="evidence" value="ECO:0007669"/>
    <property type="project" value="UniProtKB-UniRule"/>
</dbReference>
<dbReference type="InterPro" id="IPR007527">
    <property type="entry name" value="Znf_SWIM"/>
</dbReference>
<name>A0A1U8AMG6_NELNU</name>
<dbReference type="RefSeq" id="XP_019054735.1">
    <property type="nucleotide sequence ID" value="XM_019199190.1"/>
</dbReference>
<proteinExistence type="inferred from homology"/>
<comment type="function">
    <text evidence="6">Putative transcription activator involved in regulating light control of development.</text>
</comment>